<dbReference type="GO" id="GO:2000037">
    <property type="term" value="P:regulation of stomatal complex patterning"/>
    <property type="evidence" value="ECO:0007669"/>
    <property type="project" value="UniProtKB-ARBA"/>
</dbReference>
<dbReference type="GO" id="GO:0009629">
    <property type="term" value="P:response to gravity"/>
    <property type="evidence" value="ECO:0007669"/>
    <property type="project" value="UniProtKB-ARBA"/>
</dbReference>
<dbReference type="Pfam" id="PF00249">
    <property type="entry name" value="Myb_DNA-binding"/>
    <property type="match status" value="2"/>
</dbReference>
<evidence type="ECO:0000256" key="4">
    <source>
        <dbReference type="ARBA" id="ARBA00023242"/>
    </source>
</evidence>
<evidence type="ECO:0000259" key="8">
    <source>
        <dbReference type="PROSITE" id="PS51294"/>
    </source>
</evidence>
<accession>A0A8S0UCB4</accession>
<dbReference type="EMBL" id="CACTIH010007598">
    <property type="protein sequence ID" value="CAA3016209.1"/>
    <property type="molecule type" value="Genomic_DNA"/>
</dbReference>
<dbReference type="GO" id="GO:0005634">
    <property type="term" value="C:nucleus"/>
    <property type="evidence" value="ECO:0007669"/>
    <property type="project" value="UniProtKB-SubCell"/>
</dbReference>
<dbReference type="InterPro" id="IPR001005">
    <property type="entry name" value="SANT/Myb"/>
</dbReference>
<dbReference type="SUPFAM" id="SSF46689">
    <property type="entry name" value="Homeodomain-like"/>
    <property type="match status" value="1"/>
</dbReference>
<dbReference type="AlphaFoldDB" id="A0A8S0UCB4"/>
<dbReference type="PROSITE" id="PS51294">
    <property type="entry name" value="HTH_MYB"/>
    <property type="match status" value="2"/>
</dbReference>
<feature type="domain" description="Myb-like" evidence="7">
    <location>
        <begin position="13"/>
        <end position="57"/>
    </location>
</feature>
<evidence type="ECO:0000256" key="6">
    <source>
        <dbReference type="SAM" id="MobiDB-lite"/>
    </source>
</evidence>
<comment type="subunit">
    <text evidence="5">Interacts with RBR1.</text>
</comment>
<keyword evidence="2" id="KW-0677">Repeat</keyword>
<evidence type="ECO:0000259" key="7">
    <source>
        <dbReference type="PROSITE" id="PS50090"/>
    </source>
</evidence>
<feature type="domain" description="HTH myb-type" evidence="8">
    <location>
        <begin position="58"/>
        <end position="112"/>
    </location>
</feature>
<feature type="region of interest" description="Disordered" evidence="6">
    <location>
        <begin position="302"/>
        <end position="333"/>
    </location>
</feature>
<dbReference type="InterPro" id="IPR017930">
    <property type="entry name" value="Myb_dom"/>
</dbReference>
<dbReference type="PROSITE" id="PS50090">
    <property type="entry name" value="MYB_LIKE"/>
    <property type="match status" value="2"/>
</dbReference>
<evidence type="ECO:0000256" key="1">
    <source>
        <dbReference type="ARBA" id="ARBA00004123"/>
    </source>
</evidence>
<dbReference type="GO" id="GO:0010444">
    <property type="term" value="P:guard mother cell differentiation"/>
    <property type="evidence" value="ECO:0007669"/>
    <property type="project" value="UniProtKB-ARBA"/>
</dbReference>
<dbReference type="PANTHER" id="PTHR45614:SF76">
    <property type="entry name" value="TRANSCRIPTION FACTOR MYB124"/>
    <property type="match status" value="1"/>
</dbReference>
<sequence length="469" mass="53162">MHNMKKKQRHIVSWSQEEDDILREQIRIHGTENWTIIASNFKDKTTRQCRRRWFTYLNSDFKTGGWSPEEDLLLCEAQKIYGNRWTEIAKVVSGRTDNAVKNRFTTLCKKRAKREALAKENRTSYVNLNSKMVVLPTGINTDGVTASTAPLKKKRTAYTSSQTETCHHGEKIVQECGTVNHLLRRPFAVLNQNFHNSKGNLSIQPNANHMEAMVDGTANNKTRGTFLKKDDPKMLALMQQEELLSSLAIKVNSENTEQSLENAWKILQDFLKQNKECDPMRFCFDDTDFQLENFKELLEDLRSSNEGSRPLRQTDPYEESPSSSECSTRLTLPSRATGEKTELCLADLCANQETGPESQIDQLGDSHCLAEGNRKCCNANMKEVENLSTCDEMKADDRVANEYSNTKFSSPVQVTPLFRSLAAAIPSPKFSESEKHFLMKTLGIDSTSPSPSTNPSKPLPCKRSLFHCL</sequence>
<dbReference type="OrthoDB" id="2143914at2759"/>
<dbReference type="SMART" id="SM00717">
    <property type="entry name" value="SANT"/>
    <property type="match status" value="2"/>
</dbReference>
<evidence type="ECO:0000313" key="9">
    <source>
        <dbReference type="EMBL" id="CAA3016209.1"/>
    </source>
</evidence>
<dbReference type="GO" id="GO:0009725">
    <property type="term" value="P:response to hormone"/>
    <property type="evidence" value="ECO:0007669"/>
    <property type="project" value="UniProtKB-ARBA"/>
</dbReference>
<dbReference type="GO" id="GO:0033993">
    <property type="term" value="P:response to lipid"/>
    <property type="evidence" value="ECO:0007669"/>
    <property type="project" value="UniProtKB-ARBA"/>
</dbReference>
<dbReference type="GO" id="GO:0048364">
    <property type="term" value="P:root development"/>
    <property type="evidence" value="ECO:0007669"/>
    <property type="project" value="UniProtKB-ARBA"/>
</dbReference>
<keyword evidence="10" id="KW-1185">Reference proteome</keyword>
<feature type="domain" description="HTH myb-type" evidence="8">
    <location>
        <begin position="1"/>
        <end position="57"/>
    </location>
</feature>
<reference evidence="9 10" key="1">
    <citation type="submission" date="2019-12" db="EMBL/GenBank/DDBJ databases">
        <authorList>
            <person name="Alioto T."/>
            <person name="Alioto T."/>
            <person name="Gomez Garrido J."/>
        </authorList>
    </citation>
    <scope>NUCLEOTIDE SEQUENCE [LARGE SCALE GENOMIC DNA]</scope>
</reference>
<dbReference type="GO" id="GO:0000978">
    <property type="term" value="F:RNA polymerase II cis-regulatory region sequence-specific DNA binding"/>
    <property type="evidence" value="ECO:0007669"/>
    <property type="project" value="TreeGrafter"/>
</dbReference>
<evidence type="ECO:0000256" key="5">
    <source>
        <dbReference type="ARBA" id="ARBA00063045"/>
    </source>
</evidence>
<gene>
    <name evidence="9" type="ORF">OLEA9_A069364</name>
</gene>
<dbReference type="FunFam" id="1.10.10.60:FF:000355">
    <property type="entry name" value="Transcription factor MYB124"/>
    <property type="match status" value="1"/>
</dbReference>
<keyword evidence="3" id="KW-0238">DNA-binding</keyword>
<feature type="domain" description="Myb-like" evidence="7">
    <location>
        <begin position="58"/>
        <end position="108"/>
    </location>
</feature>
<dbReference type="InterPro" id="IPR009057">
    <property type="entry name" value="Homeodomain-like_sf"/>
</dbReference>
<comment type="subcellular location">
    <subcellularLocation>
        <location evidence="1">Nucleus</location>
    </subcellularLocation>
</comment>
<dbReference type="PANTHER" id="PTHR45614">
    <property type="entry name" value="MYB PROTEIN-RELATED"/>
    <property type="match status" value="1"/>
</dbReference>
<dbReference type="GO" id="GO:1902584">
    <property type="term" value="P:positive regulation of response to water deprivation"/>
    <property type="evidence" value="ECO:0007669"/>
    <property type="project" value="UniProtKB-ARBA"/>
</dbReference>
<evidence type="ECO:0000313" key="10">
    <source>
        <dbReference type="Proteomes" id="UP000594638"/>
    </source>
</evidence>
<dbReference type="GO" id="GO:0009554">
    <property type="term" value="P:megasporogenesis"/>
    <property type="evidence" value="ECO:0007669"/>
    <property type="project" value="UniProtKB-ARBA"/>
</dbReference>
<dbReference type="GO" id="GO:0000981">
    <property type="term" value="F:DNA-binding transcription factor activity, RNA polymerase II-specific"/>
    <property type="evidence" value="ECO:0007669"/>
    <property type="project" value="TreeGrafter"/>
</dbReference>
<dbReference type="GO" id="GO:0010376">
    <property type="term" value="P:stomatal complex formation"/>
    <property type="evidence" value="ECO:0007669"/>
    <property type="project" value="UniProtKB-ARBA"/>
</dbReference>
<dbReference type="GO" id="GO:1902806">
    <property type="term" value="P:regulation of cell cycle G1/S phase transition"/>
    <property type="evidence" value="ECO:0007669"/>
    <property type="project" value="UniProtKB-ARBA"/>
</dbReference>
<dbReference type="GO" id="GO:0010052">
    <property type="term" value="P:guard cell differentiation"/>
    <property type="evidence" value="ECO:0007669"/>
    <property type="project" value="UniProtKB-ARBA"/>
</dbReference>
<dbReference type="Proteomes" id="UP000594638">
    <property type="component" value="Unassembled WGS sequence"/>
</dbReference>
<dbReference type="GO" id="GO:0050891">
    <property type="term" value="P:multicellular organismal-level water homeostasis"/>
    <property type="evidence" value="ECO:0007669"/>
    <property type="project" value="UniProtKB-ARBA"/>
</dbReference>
<comment type="caution">
    <text evidence="9">The sequence shown here is derived from an EMBL/GenBank/DDBJ whole genome shotgun (WGS) entry which is preliminary data.</text>
</comment>
<dbReference type="GO" id="GO:0032875">
    <property type="term" value="P:regulation of DNA endoreduplication"/>
    <property type="evidence" value="ECO:0007669"/>
    <property type="project" value="UniProtKB-ARBA"/>
</dbReference>
<dbReference type="GO" id="GO:1901333">
    <property type="term" value="P:positive regulation of lateral root development"/>
    <property type="evidence" value="ECO:0007669"/>
    <property type="project" value="UniProtKB-ARBA"/>
</dbReference>
<name>A0A8S0UCB4_OLEEU</name>
<dbReference type="GO" id="GO:1901002">
    <property type="term" value="P:positive regulation of response to salt stress"/>
    <property type="evidence" value="ECO:0007669"/>
    <property type="project" value="UniProtKB-ARBA"/>
</dbReference>
<protein>
    <submittedName>
        <fullName evidence="9">Transcription factor MYB51-like isoform X1</fullName>
    </submittedName>
</protein>
<evidence type="ECO:0000256" key="3">
    <source>
        <dbReference type="ARBA" id="ARBA00023125"/>
    </source>
</evidence>
<keyword evidence="4" id="KW-0539">Nucleus</keyword>
<proteinExistence type="predicted"/>
<organism evidence="9 10">
    <name type="scientific">Olea europaea subsp. europaea</name>
    <dbReference type="NCBI Taxonomy" id="158383"/>
    <lineage>
        <taxon>Eukaryota</taxon>
        <taxon>Viridiplantae</taxon>
        <taxon>Streptophyta</taxon>
        <taxon>Embryophyta</taxon>
        <taxon>Tracheophyta</taxon>
        <taxon>Spermatophyta</taxon>
        <taxon>Magnoliopsida</taxon>
        <taxon>eudicotyledons</taxon>
        <taxon>Gunneridae</taxon>
        <taxon>Pentapetalae</taxon>
        <taxon>asterids</taxon>
        <taxon>lamiids</taxon>
        <taxon>Lamiales</taxon>
        <taxon>Oleaceae</taxon>
        <taxon>Oleeae</taxon>
        <taxon>Olea</taxon>
    </lineage>
</organism>
<dbReference type="Gramene" id="OE9A069364T1">
    <property type="protein sequence ID" value="OE9A069364C1"/>
    <property type="gene ID" value="OE9A069364"/>
</dbReference>
<dbReference type="Gene3D" id="1.10.10.60">
    <property type="entry name" value="Homeodomain-like"/>
    <property type="match status" value="2"/>
</dbReference>
<evidence type="ECO:0000256" key="2">
    <source>
        <dbReference type="ARBA" id="ARBA00022737"/>
    </source>
</evidence>
<dbReference type="GO" id="GO:0010235">
    <property type="term" value="P:guard mother cell cytokinesis"/>
    <property type="evidence" value="ECO:0007669"/>
    <property type="project" value="UniProtKB-ARBA"/>
</dbReference>
<dbReference type="CDD" id="cd00167">
    <property type="entry name" value="SANT"/>
    <property type="match status" value="2"/>
</dbReference>
<dbReference type="InterPro" id="IPR050560">
    <property type="entry name" value="MYB_TF"/>
</dbReference>